<reference evidence="3" key="1">
    <citation type="submission" date="2021-04" db="EMBL/GenBank/DDBJ databases">
        <title>Genome based classification of Actinospica acidithermotolerans sp. nov., an actinobacterium isolated from an Indonesian hot spring.</title>
        <authorList>
            <person name="Kusuma A.B."/>
            <person name="Putra K.E."/>
            <person name="Nafisah S."/>
            <person name="Loh J."/>
            <person name="Nouioui I."/>
            <person name="Goodfellow M."/>
        </authorList>
    </citation>
    <scope>NUCLEOTIDE SEQUENCE</scope>
    <source>
        <strain evidence="3">CSCA 57</strain>
    </source>
</reference>
<gene>
    <name evidence="3" type="ORF">KDL01_34990</name>
</gene>
<evidence type="ECO:0000313" key="3">
    <source>
        <dbReference type="EMBL" id="MBR7838526.1"/>
    </source>
</evidence>
<organism evidence="3 4">
    <name type="scientific">Actinospica durhamensis</name>
    <dbReference type="NCBI Taxonomy" id="1508375"/>
    <lineage>
        <taxon>Bacteria</taxon>
        <taxon>Bacillati</taxon>
        <taxon>Actinomycetota</taxon>
        <taxon>Actinomycetes</taxon>
        <taxon>Catenulisporales</taxon>
        <taxon>Actinospicaceae</taxon>
        <taxon>Actinospica</taxon>
    </lineage>
</organism>
<evidence type="ECO:0000313" key="4">
    <source>
        <dbReference type="Proteomes" id="UP000675781"/>
    </source>
</evidence>
<feature type="transmembrane region" description="Helical" evidence="2">
    <location>
        <begin position="288"/>
        <end position="307"/>
    </location>
</feature>
<evidence type="ECO:0000256" key="2">
    <source>
        <dbReference type="SAM" id="Phobius"/>
    </source>
</evidence>
<name>A0A941IW41_9ACTN</name>
<comment type="caution">
    <text evidence="3">The sequence shown here is derived from an EMBL/GenBank/DDBJ whole genome shotgun (WGS) entry which is preliminary data.</text>
</comment>
<keyword evidence="2" id="KW-0812">Transmembrane</keyword>
<dbReference type="RefSeq" id="WP_212532982.1">
    <property type="nucleotide sequence ID" value="NZ_JAGSOG010000299.1"/>
</dbReference>
<feature type="region of interest" description="Disordered" evidence="1">
    <location>
        <begin position="1"/>
        <end position="20"/>
    </location>
</feature>
<proteinExistence type="predicted"/>
<keyword evidence="2" id="KW-1133">Transmembrane helix</keyword>
<feature type="transmembrane region" description="Helical" evidence="2">
    <location>
        <begin position="212"/>
        <end position="235"/>
    </location>
</feature>
<dbReference type="Proteomes" id="UP000675781">
    <property type="component" value="Unassembled WGS sequence"/>
</dbReference>
<keyword evidence="2" id="KW-0472">Membrane</keyword>
<feature type="transmembrane region" description="Helical" evidence="2">
    <location>
        <begin position="247"/>
        <end position="268"/>
    </location>
</feature>
<keyword evidence="4" id="KW-1185">Reference proteome</keyword>
<accession>A0A941IW41</accession>
<evidence type="ECO:0000256" key="1">
    <source>
        <dbReference type="SAM" id="MobiDB-lite"/>
    </source>
</evidence>
<dbReference type="AlphaFoldDB" id="A0A941IW41"/>
<feature type="compositionally biased region" description="Basic and acidic residues" evidence="1">
    <location>
        <begin position="9"/>
        <end position="20"/>
    </location>
</feature>
<dbReference type="EMBL" id="JAGSOG010000299">
    <property type="protein sequence ID" value="MBR7838526.1"/>
    <property type="molecule type" value="Genomic_DNA"/>
</dbReference>
<sequence length="317" mass="33654">MRSGYEFDAYGRRAARPDRDPEQHLAAFLSKVADVAAPHLSPASRSRLLESLRQTIEQERAANGRDVRTLERILNSLGDPVTLVDAEVQRDPESQQALAARLSRTGPGAGAAAVDAELARQLAPETTHGHGPVHPVGLPGSGPEICLDPDPFAAAIEYRPETVGALGLGAPGSGAELTAQLAPDELGSDVSARLRSFWSGGPRGYPVESAAILLLVLGAVLGQWLFLLGGGLVAFASRFYSPVEKWLLVVGAPAVSFLLFSFGFWLTQHGKPGGTPDKPVDLLSGLDSFFGALPRMIAVLGAMFLLWRLARGVIRRT</sequence>
<protein>
    <submittedName>
        <fullName evidence="3">Uncharacterized protein</fullName>
    </submittedName>
</protein>